<dbReference type="FunCoup" id="F6XL36">
    <property type="interactions" value="49"/>
</dbReference>
<evidence type="ECO:0000256" key="4">
    <source>
        <dbReference type="SAM" id="MobiDB-lite"/>
    </source>
</evidence>
<feature type="transmembrane region" description="Helical" evidence="5">
    <location>
        <begin position="168"/>
        <end position="192"/>
    </location>
</feature>
<keyword evidence="5" id="KW-0472">Membrane</keyword>
<dbReference type="GeneTree" id="ENSGT01100000263479"/>
<keyword evidence="1" id="KW-0732">Signal</keyword>
<dbReference type="Proteomes" id="UP000002280">
    <property type="component" value="Chromosome 4"/>
</dbReference>
<reference evidence="7" key="2">
    <citation type="submission" date="2025-08" db="UniProtKB">
        <authorList>
            <consortium name="Ensembl"/>
        </authorList>
    </citation>
    <scope>IDENTIFICATION</scope>
</reference>
<dbReference type="SUPFAM" id="SSF48726">
    <property type="entry name" value="Immunoglobulin"/>
    <property type="match status" value="1"/>
</dbReference>
<evidence type="ECO:0000256" key="1">
    <source>
        <dbReference type="ARBA" id="ARBA00022729"/>
    </source>
</evidence>
<protein>
    <recommendedName>
        <fullName evidence="6">Immunoglobulin V-set domain-containing protein</fullName>
    </recommendedName>
</protein>
<feature type="compositionally biased region" description="Polar residues" evidence="4">
    <location>
        <begin position="246"/>
        <end position="258"/>
    </location>
</feature>
<evidence type="ECO:0000256" key="3">
    <source>
        <dbReference type="ARBA" id="ARBA00038222"/>
    </source>
</evidence>
<dbReference type="Pfam" id="PF07686">
    <property type="entry name" value="V-set"/>
    <property type="match status" value="1"/>
</dbReference>
<dbReference type="STRING" id="13616.ENSMODP00000031957"/>
<dbReference type="Gene3D" id="2.60.40.10">
    <property type="entry name" value="Immunoglobulins"/>
    <property type="match status" value="1"/>
</dbReference>
<evidence type="ECO:0000259" key="6">
    <source>
        <dbReference type="Pfam" id="PF07686"/>
    </source>
</evidence>
<dbReference type="InterPro" id="IPR013783">
    <property type="entry name" value="Ig-like_fold"/>
</dbReference>
<accession>F6XL36</accession>
<dbReference type="InterPro" id="IPR050831">
    <property type="entry name" value="CEA_cell_adhesion"/>
</dbReference>
<organism evidence="7 8">
    <name type="scientific">Monodelphis domestica</name>
    <name type="common">Gray short-tailed opossum</name>
    <dbReference type="NCBI Taxonomy" id="13616"/>
    <lineage>
        <taxon>Eukaryota</taxon>
        <taxon>Metazoa</taxon>
        <taxon>Chordata</taxon>
        <taxon>Craniata</taxon>
        <taxon>Vertebrata</taxon>
        <taxon>Euteleostomi</taxon>
        <taxon>Mammalia</taxon>
        <taxon>Metatheria</taxon>
        <taxon>Didelphimorphia</taxon>
        <taxon>Didelphidae</taxon>
        <taxon>Monodelphis</taxon>
    </lineage>
</organism>
<keyword evidence="5" id="KW-0812">Transmembrane</keyword>
<proteinExistence type="inferred from homology"/>
<dbReference type="OMA" id="ENHHYQD"/>
<dbReference type="Ensembl" id="ENSMODT00000033531.2">
    <property type="protein sequence ID" value="ENSMODP00000031957.2"/>
    <property type="gene ID" value="ENSMODG00000020864.3"/>
</dbReference>
<evidence type="ECO:0000256" key="2">
    <source>
        <dbReference type="ARBA" id="ARBA00023180"/>
    </source>
</evidence>
<evidence type="ECO:0000313" key="7">
    <source>
        <dbReference type="Ensembl" id="ENSMODP00000031957.2"/>
    </source>
</evidence>
<dbReference type="InterPro" id="IPR036179">
    <property type="entry name" value="Ig-like_dom_sf"/>
</dbReference>
<keyword evidence="5" id="KW-1133">Transmembrane helix</keyword>
<dbReference type="AlphaFoldDB" id="F6XL36"/>
<reference evidence="7" key="3">
    <citation type="submission" date="2025-09" db="UniProtKB">
        <authorList>
            <consortium name="Ensembl"/>
        </authorList>
    </citation>
    <scope>IDENTIFICATION</scope>
</reference>
<comment type="similarity">
    <text evidence="3">Belongs to the immunoglobulin superfamily. CEA family.</text>
</comment>
<dbReference type="HOGENOM" id="CLU_081012_0_0_1"/>
<reference evidence="7 8" key="1">
    <citation type="journal article" date="2007" name="Nature">
        <title>Genome of the marsupial Monodelphis domestica reveals innovation in non-coding sequences.</title>
        <authorList>
            <person name="Mikkelsen T.S."/>
            <person name="Wakefield M.J."/>
            <person name="Aken B."/>
            <person name="Amemiya C.T."/>
            <person name="Chang J.L."/>
            <person name="Duke S."/>
            <person name="Garber M."/>
            <person name="Gentles A.J."/>
            <person name="Goodstadt L."/>
            <person name="Heger A."/>
            <person name="Jurka J."/>
            <person name="Kamal M."/>
            <person name="Mauceli E."/>
            <person name="Searle S.M."/>
            <person name="Sharpe T."/>
            <person name="Baker M.L."/>
            <person name="Batzer M.A."/>
            <person name="Benos P.V."/>
            <person name="Belov K."/>
            <person name="Clamp M."/>
            <person name="Cook A."/>
            <person name="Cuff J."/>
            <person name="Das R."/>
            <person name="Davidow L."/>
            <person name="Deakin J.E."/>
            <person name="Fazzari M.J."/>
            <person name="Glass J.L."/>
            <person name="Grabherr M."/>
            <person name="Greally J.M."/>
            <person name="Gu W."/>
            <person name="Hore T.A."/>
            <person name="Huttley G.A."/>
            <person name="Kleber M."/>
            <person name="Jirtle R.L."/>
            <person name="Koina E."/>
            <person name="Lee J.T."/>
            <person name="Mahony S."/>
            <person name="Marra M.A."/>
            <person name="Miller R.D."/>
            <person name="Nicholls R.D."/>
            <person name="Oda M."/>
            <person name="Papenfuss A.T."/>
            <person name="Parra Z.E."/>
            <person name="Pollock D.D."/>
            <person name="Ray D.A."/>
            <person name="Schein J.E."/>
            <person name="Speed T.P."/>
            <person name="Thompson K."/>
            <person name="VandeBerg J.L."/>
            <person name="Wade C.M."/>
            <person name="Walker J.A."/>
            <person name="Waters P.D."/>
            <person name="Webber C."/>
            <person name="Weidman J.R."/>
            <person name="Xie X."/>
            <person name="Zody M.C."/>
            <person name="Baldwin J."/>
            <person name="Abdouelleil A."/>
            <person name="Abdulkadir J."/>
            <person name="Abebe A."/>
            <person name="Abera B."/>
            <person name="Abreu J."/>
            <person name="Acer S.C."/>
            <person name="Aftuck L."/>
            <person name="Alexander A."/>
            <person name="An P."/>
            <person name="Anderson E."/>
            <person name="Anderson S."/>
            <person name="Arachi H."/>
            <person name="Azer M."/>
            <person name="Bachantsang P."/>
            <person name="Barry A."/>
            <person name="Bayul T."/>
            <person name="Berlin A."/>
            <person name="Bessette D."/>
            <person name="Bloom T."/>
            <person name="Bloom T."/>
            <person name="Boguslavskiy L."/>
            <person name="Bonnet C."/>
            <person name="Boukhgalter B."/>
            <person name="Bourzgui I."/>
            <person name="Brown A."/>
            <person name="Cahill P."/>
            <person name="Channer S."/>
            <person name="Cheshatsang Y."/>
            <person name="Chuda L."/>
            <person name="Citroen M."/>
            <person name="Collymore A."/>
            <person name="Cooke P."/>
            <person name="Costello M."/>
            <person name="D'Aco K."/>
            <person name="Daza R."/>
            <person name="De Haan G."/>
            <person name="DeGray S."/>
            <person name="DeMaso C."/>
            <person name="Dhargay N."/>
            <person name="Dooley K."/>
            <person name="Dooley E."/>
            <person name="Doricent M."/>
            <person name="Dorje P."/>
            <person name="Dorjee K."/>
            <person name="Dupes A."/>
            <person name="Elong R."/>
            <person name="Falk J."/>
            <person name="Farina A."/>
            <person name="Faro S."/>
            <person name="Ferguson D."/>
            <person name="Fisher S."/>
            <person name="Foley C.D."/>
            <person name="Franke A."/>
            <person name="Friedrich D."/>
            <person name="Gadbois L."/>
            <person name="Gearin G."/>
            <person name="Gearin C.R."/>
            <person name="Giannoukos G."/>
            <person name="Goode T."/>
            <person name="Graham J."/>
            <person name="Grandbois E."/>
            <person name="Grewal S."/>
            <person name="Gyaltsen K."/>
            <person name="Hafez N."/>
            <person name="Hagos B."/>
            <person name="Hall J."/>
            <person name="Henson C."/>
            <person name="Hollinger A."/>
            <person name="Honan T."/>
            <person name="Huard M.D."/>
            <person name="Hughes L."/>
            <person name="Hurhula B."/>
            <person name="Husby M.E."/>
            <person name="Kamat A."/>
            <person name="Kanga B."/>
            <person name="Kashin S."/>
            <person name="Khazanovich D."/>
            <person name="Kisner P."/>
            <person name="Lance K."/>
            <person name="Lara M."/>
            <person name="Lee W."/>
            <person name="Lennon N."/>
            <person name="Letendre F."/>
            <person name="LeVine R."/>
            <person name="Lipovsky A."/>
            <person name="Liu X."/>
            <person name="Liu J."/>
            <person name="Liu S."/>
            <person name="Lokyitsang T."/>
            <person name="Lokyitsang Y."/>
            <person name="Lubonja R."/>
            <person name="Lui A."/>
            <person name="MacDonald P."/>
            <person name="Magnisalis V."/>
            <person name="Maru K."/>
            <person name="Matthews C."/>
            <person name="McCusker W."/>
            <person name="McDonough S."/>
            <person name="Mehta T."/>
            <person name="Meldrim J."/>
            <person name="Meneus L."/>
            <person name="Mihai O."/>
            <person name="Mihalev A."/>
            <person name="Mihova T."/>
            <person name="Mittelman R."/>
            <person name="Mlenga V."/>
            <person name="Montmayeur A."/>
            <person name="Mulrain L."/>
            <person name="Navidi A."/>
            <person name="Naylor J."/>
            <person name="Negash T."/>
            <person name="Nguyen T."/>
            <person name="Nguyen N."/>
            <person name="Nicol R."/>
            <person name="Norbu C."/>
            <person name="Norbu N."/>
            <person name="Novod N."/>
            <person name="O'Neill B."/>
            <person name="Osman S."/>
            <person name="Markiewicz E."/>
            <person name="Oyono O.L."/>
            <person name="Patti C."/>
            <person name="Phunkhang P."/>
            <person name="Pierre F."/>
            <person name="Priest M."/>
            <person name="Raghuraman S."/>
            <person name="Rege F."/>
            <person name="Reyes R."/>
            <person name="Rise C."/>
            <person name="Rogov P."/>
            <person name="Ross K."/>
            <person name="Ryan E."/>
            <person name="Settipalli S."/>
            <person name="Shea T."/>
            <person name="Sherpa N."/>
            <person name="Shi L."/>
            <person name="Shih D."/>
            <person name="Sparrow T."/>
            <person name="Spaulding J."/>
            <person name="Stalker J."/>
            <person name="Stange-Thomann N."/>
            <person name="Stavropoulos S."/>
            <person name="Stone C."/>
            <person name="Strader C."/>
            <person name="Tesfaye S."/>
            <person name="Thomson T."/>
            <person name="Thoulutsang Y."/>
            <person name="Thoulutsang D."/>
            <person name="Topham K."/>
            <person name="Topping I."/>
            <person name="Tsamla T."/>
            <person name="Vassiliev H."/>
            <person name="Vo A."/>
            <person name="Wangchuk T."/>
            <person name="Wangdi T."/>
            <person name="Weiand M."/>
            <person name="Wilkinson J."/>
            <person name="Wilson A."/>
            <person name="Yadav S."/>
            <person name="Young G."/>
            <person name="Yu Q."/>
            <person name="Zembek L."/>
            <person name="Zhong D."/>
            <person name="Zimmer A."/>
            <person name="Zwirko Z."/>
            <person name="Jaffe D.B."/>
            <person name="Alvarez P."/>
            <person name="Brockman W."/>
            <person name="Butler J."/>
            <person name="Chin C."/>
            <person name="Gnerre S."/>
            <person name="MacCallum I."/>
            <person name="Graves J.A."/>
            <person name="Ponting C.P."/>
            <person name="Breen M."/>
            <person name="Samollow P.B."/>
            <person name="Lander E.S."/>
            <person name="Lindblad-Toh K."/>
        </authorList>
    </citation>
    <scope>NUCLEOTIDE SEQUENCE [LARGE SCALE GENOMIC DNA]</scope>
</reference>
<dbReference type="PANTHER" id="PTHR44427:SF21">
    <property type="entry name" value="CEA CELL ADHESION MOLECULE 19"/>
    <property type="match status" value="1"/>
</dbReference>
<evidence type="ECO:0000256" key="5">
    <source>
        <dbReference type="SAM" id="Phobius"/>
    </source>
</evidence>
<keyword evidence="2" id="KW-0325">Glycoprotein</keyword>
<dbReference type="InterPro" id="IPR013106">
    <property type="entry name" value="Ig_V-set"/>
</dbReference>
<dbReference type="PANTHER" id="PTHR44427">
    <property type="entry name" value="CARCINOEMBRYONIC ANTIGEN-RELATED CELL ADHESION MOLECULE 19"/>
    <property type="match status" value="1"/>
</dbReference>
<feature type="compositionally biased region" description="Basic and acidic residues" evidence="4">
    <location>
        <begin position="259"/>
        <end position="268"/>
    </location>
</feature>
<evidence type="ECO:0000313" key="8">
    <source>
        <dbReference type="Proteomes" id="UP000002280"/>
    </source>
</evidence>
<sequence>MVLLHGGGWVWKEFMFTASLLAWWTVQQAWAGLLIEKIPETPQEGQDVLLTVHGVPAAIKDFNWYQGEEVDGSTMIFSYFPGLPRPQRNGNALQGRNIIGFPNGSFLLRHVQLTDSGIYQVGITFNPSWIMRAKTELKVIENDRAQASPVHKHQSGKHSSSAVNSGTLVAIVLGCVGLGALIVGGGLAYLMVSRGWRIRSPGNITVKPEPGRDGCQKHRADGSNIYEVIHSPGILIAPTSVTGIINPNLTPDSPQTRNQEAEGHRYQELQDPDPAPYCQLAPTA</sequence>
<keyword evidence="8" id="KW-1185">Reference proteome</keyword>
<dbReference type="Bgee" id="ENSMODG00000020864">
    <property type="expression patterns" value="Expressed in extraembryonic membrane and 9 other cell types or tissues"/>
</dbReference>
<feature type="region of interest" description="Disordered" evidence="4">
    <location>
        <begin position="246"/>
        <end position="284"/>
    </location>
</feature>
<feature type="domain" description="Immunoglobulin V-set" evidence="6">
    <location>
        <begin position="43"/>
        <end position="139"/>
    </location>
</feature>
<dbReference type="InParanoid" id="F6XL36"/>
<name>F6XL36_MONDO</name>